<proteinExistence type="predicted"/>
<protein>
    <recommendedName>
        <fullName evidence="9">Polysaccharide biosynthesis protein</fullName>
    </recommendedName>
</protein>
<name>A0A2W5D479_9CORY</name>
<feature type="transmembrane region" description="Helical" evidence="6">
    <location>
        <begin position="302"/>
        <end position="327"/>
    </location>
</feature>
<feature type="transmembrane region" description="Helical" evidence="6">
    <location>
        <begin position="399"/>
        <end position="418"/>
    </location>
</feature>
<feature type="transmembrane region" description="Helical" evidence="6">
    <location>
        <begin position="262"/>
        <end position="282"/>
    </location>
</feature>
<keyword evidence="2" id="KW-1003">Cell membrane</keyword>
<organism evidence="7 8">
    <name type="scientific">Corynebacterium urealyticum</name>
    <dbReference type="NCBI Taxonomy" id="43771"/>
    <lineage>
        <taxon>Bacteria</taxon>
        <taxon>Bacillati</taxon>
        <taxon>Actinomycetota</taxon>
        <taxon>Actinomycetes</taxon>
        <taxon>Mycobacteriales</taxon>
        <taxon>Corynebacteriaceae</taxon>
        <taxon>Corynebacterium</taxon>
    </lineage>
</organism>
<gene>
    <name evidence="7" type="ORF">DI609_03260</name>
</gene>
<accession>A0A2W5D479</accession>
<evidence type="ECO:0000256" key="4">
    <source>
        <dbReference type="ARBA" id="ARBA00022989"/>
    </source>
</evidence>
<reference evidence="7 8" key="1">
    <citation type="submission" date="2017-11" db="EMBL/GenBank/DDBJ databases">
        <title>Infants hospitalized years apart are colonized by the same room-sourced microbial strains.</title>
        <authorList>
            <person name="Brooks B."/>
            <person name="Olm M.R."/>
            <person name="Firek B.A."/>
            <person name="Baker R."/>
            <person name="Thomas B.C."/>
            <person name="Morowitz M.J."/>
            <person name="Banfield J.F."/>
        </authorList>
    </citation>
    <scope>NUCLEOTIDE SEQUENCE [LARGE SCALE GENOMIC DNA]</scope>
    <source>
        <strain evidence="7">S2_012_000_R3_87</strain>
    </source>
</reference>
<evidence type="ECO:0000256" key="3">
    <source>
        <dbReference type="ARBA" id="ARBA00022692"/>
    </source>
</evidence>
<feature type="transmembrane region" description="Helical" evidence="6">
    <location>
        <begin position="147"/>
        <end position="168"/>
    </location>
</feature>
<dbReference type="AlphaFoldDB" id="A0A2W5D479"/>
<keyword evidence="3 6" id="KW-0812">Transmembrane</keyword>
<evidence type="ECO:0000256" key="6">
    <source>
        <dbReference type="SAM" id="Phobius"/>
    </source>
</evidence>
<feature type="transmembrane region" description="Helical" evidence="6">
    <location>
        <begin position="115"/>
        <end position="140"/>
    </location>
</feature>
<dbReference type="PANTHER" id="PTHR30250:SF11">
    <property type="entry name" value="O-ANTIGEN TRANSPORTER-RELATED"/>
    <property type="match status" value="1"/>
</dbReference>
<feature type="transmembrane region" description="Helical" evidence="6">
    <location>
        <begin position="339"/>
        <end position="363"/>
    </location>
</feature>
<evidence type="ECO:0008006" key="9">
    <source>
        <dbReference type="Google" id="ProtNLM"/>
    </source>
</evidence>
<keyword evidence="4 6" id="KW-1133">Transmembrane helix</keyword>
<comment type="subcellular location">
    <subcellularLocation>
        <location evidence="1">Cell membrane</location>
        <topology evidence="1">Multi-pass membrane protein</topology>
    </subcellularLocation>
</comment>
<evidence type="ECO:0000256" key="2">
    <source>
        <dbReference type="ARBA" id="ARBA00022475"/>
    </source>
</evidence>
<feature type="transmembrane region" description="Helical" evidence="6">
    <location>
        <begin position="35"/>
        <end position="52"/>
    </location>
</feature>
<feature type="transmembrane region" description="Helical" evidence="6">
    <location>
        <begin position="375"/>
        <end position="393"/>
    </location>
</feature>
<evidence type="ECO:0000313" key="7">
    <source>
        <dbReference type="EMBL" id="PZP01882.1"/>
    </source>
</evidence>
<sequence length="442" mass="46006">MRALSIATVFVAAAGYLVIWIASKALPPAGYVDFMVFWGLFFALTGLIDGLMQETARGVTAARHNREGTEPQETVADRGSARPFALAGGFALAFGLLTLITAPLWAASVSPAHPLWAAILTATGLASFAFQAILCGLISAASRWREFAWLIAIDSGIRLLLATLAWWLGWGVVSFFIITVIGAGTWAAFALLPGVRPLLSHRADIPARSFVQRGLKAMLASGANAVLITGFPVLLRATTDLDFAGASGTGEELSSAGGAAEAGAVLAGTITAVTLTRAPLLVPLQRFQPALIVHFTKRREQVLRAAATPALAIIAIGAVGGVAAYLVGRPIMALLFDEAYLVSPAALGLLTFASTGTALLMVTGSAALAAGRHDLYWFGWAIATVAAVGLLLVDTTPELRSVLALGIGPLVGVALQLWRLQRLPNRPSRAEAGAGDVVKEKA</sequence>
<feature type="transmembrane region" description="Helical" evidence="6">
    <location>
        <begin position="84"/>
        <end position="109"/>
    </location>
</feature>
<dbReference type="Proteomes" id="UP000249451">
    <property type="component" value="Unassembled WGS sequence"/>
</dbReference>
<comment type="caution">
    <text evidence="7">The sequence shown here is derived from an EMBL/GenBank/DDBJ whole genome shotgun (WGS) entry which is preliminary data.</text>
</comment>
<dbReference type="GO" id="GO:0005886">
    <property type="term" value="C:plasma membrane"/>
    <property type="evidence" value="ECO:0007669"/>
    <property type="project" value="UniProtKB-SubCell"/>
</dbReference>
<evidence type="ECO:0000256" key="1">
    <source>
        <dbReference type="ARBA" id="ARBA00004651"/>
    </source>
</evidence>
<dbReference type="InterPro" id="IPR050833">
    <property type="entry name" value="Poly_Biosynth_Transport"/>
</dbReference>
<feature type="transmembrane region" description="Helical" evidence="6">
    <location>
        <begin position="174"/>
        <end position="195"/>
    </location>
</feature>
<dbReference type="EMBL" id="QFNY01000051">
    <property type="protein sequence ID" value="PZP01882.1"/>
    <property type="molecule type" value="Genomic_DNA"/>
</dbReference>
<evidence type="ECO:0000313" key="8">
    <source>
        <dbReference type="Proteomes" id="UP000249451"/>
    </source>
</evidence>
<evidence type="ECO:0000256" key="5">
    <source>
        <dbReference type="ARBA" id="ARBA00023136"/>
    </source>
</evidence>
<keyword evidence="5 6" id="KW-0472">Membrane</keyword>
<feature type="transmembrane region" description="Helical" evidence="6">
    <location>
        <begin position="215"/>
        <end position="235"/>
    </location>
</feature>
<dbReference type="PANTHER" id="PTHR30250">
    <property type="entry name" value="PST FAMILY PREDICTED COLANIC ACID TRANSPORTER"/>
    <property type="match status" value="1"/>
</dbReference>